<sequence length="1709" mass="187401">MNAAAPANALVKWVSLNAQTPAIRLVACKKAWGVVRLEIAGSRYLTDKQCTELARIGFYQPARAAGRLFVRKDLKIGLAELRSVFPDAVEVMMPRADATHVAPARSLSGEMDGVAIAEKLAEVTVIPVGHNSHGETVFESDEGRYVLRDGGRPLIEGDDADPTFLRAESPEDLARCADGFVRDIEAGRFMKGEDLRKFASTVTGIALDEIEQSPKMRQVQEAVEAALVRALRRHVIGGPDDAQEAFNTAKNLMERQPAMAARTSTSVMLQQYSSPLPMGIAAQVILGATQGRSILEPTIGNGSLVSASHGAHVVGVDMDAARLAQLAVGRPDILRHEGDATSVDFVRLNGGEHFDAVICNPPFGKLSSAMSIQGLKVNRLDQLILMKSLAARKDDGLAVYIIGADSYIDTRAGKISGTSRYLFNWLADNYQVDVVEIPGRLYAKQGATFPVRMVVVGRRGEGTQVPDEIPVLQSDEELLAWAKQMRGKYAAQLPLPEAAEILEAVSPSAGEPLAAAEEASELAVNGAVELDQNTTKADENSYQSPYPAMSRVGEPTAMIPRNMLVPTQLALADVVEQHGDIDEYVSSQLDWSVEQMGSYLSPEQVDALALAMHAEQRSGGAQGFLMGDQTGQGKGRFLAAMARYHVLHSRPVVFLTETPTLFTDFWRDIRAIGSDDLFHPMIVNAGVGIYDDVTGKELVKATPASIVNNAVVAGTIPEQYNLVLGTYSQFSRDRNASGRNKSNWITLATKGCGLILDESHNAAGESNTNTNASLAVDSCYAVVYSSATSIKEPKNLSIYSRLFPRSVAISTLPETLAVGGEALQEVLSSMLARDGVFIRREHDLSNLDFRVVLDTPERLERNREMSDHLAEVLEAMNYLAGDINKMVSERNAEIREAIEKMSDEERKGNRMGAVSINYFSRLFNIYRQFLLAAQTDLAGDQAVAALQAGKKPVFVLENTMETLLNEVIAGADDGEEMDVEALAERIANGDVDGLGEGLTFRDVLYRTLDKLSYFEESDRYGERTRKPLHSDGAVESIAHIRALIDRMPALAVSPIDVLRNRIETAGFKCSELTGRKTGLRMQDGQWAPYALPQIAKAQVVQGFNAGDVDAVVLSRAGSTGVSLHAAPQFPDKRQRVMLEVQLALDVNKRVQFHGRVNRRGQISDPEIQTFSTGLPGQARPIAMANAKLRKLSANTTSNQENASLDATVPDFLNSVGDSVAFRYLESHPDIARRLDIELDEEEGREREASYFVNKLTSRLVMLRVSEQEEIYAALTTEYNRLIAEMDEKGINPLKSKEVDLRAREVGYEVFEAGDPISRSCFSQPIFIRTLEMDVVLEPMRADTVQAIMDASRSVIAETAPVGAKDPVADMLRRIEAILADQQEAAVLRAKPAKFKTVDDALAHKDPNACTKTRDRYDFLRKTLLEVDIGKQIIFTGNDEESVHGVVAAIVLPQTERQLEQLSAYALRIAVPGREHLVERSLYALREDARFEFASRWSADPDFMKQFDAAPEGKMVVRRHVLDGNLFAAAQLAAQRRFGSSVVYTDEDGKRHRGVLLSKTFKPADLAELPLRMETPQMLAAVLEHDPQVRLTTATGEDARSQEDVMMYLTGNMVVIQCPGTIARGGHIFANEDLKRVVGEFAGSRTSMSAKFPTDRLIEAADLLNRAGVHLYAPARLRSVVNQMRSETGVYNNESYVQQSGEPERKRLTA</sequence>
<keyword evidence="7" id="KW-1185">Reference proteome</keyword>
<comment type="similarity">
    <text evidence="1">Belongs to the SBNO family.</text>
</comment>
<dbReference type="PANTHER" id="PTHR12706:SF30">
    <property type="entry name" value="PROTEIN STRAWBERRY NOTCH-RELATED"/>
    <property type="match status" value="1"/>
</dbReference>
<feature type="domain" description="Strawberry notch helicase C" evidence="4">
    <location>
        <begin position="1095"/>
        <end position="1289"/>
    </location>
</feature>
<dbReference type="Pfam" id="PF13871">
    <property type="entry name" value="Helicase_C_4"/>
    <property type="match status" value="1"/>
</dbReference>
<protein>
    <submittedName>
        <fullName evidence="6">Strawberry notch C-terminal domain-containing protein</fullName>
    </submittedName>
</protein>
<dbReference type="InterPro" id="IPR039187">
    <property type="entry name" value="SNO_AAA"/>
</dbReference>
<dbReference type="RefSeq" id="WP_162377134.1">
    <property type="nucleotide sequence ID" value="NZ_JBHTKN010000008.1"/>
</dbReference>
<evidence type="ECO:0000256" key="2">
    <source>
        <dbReference type="ARBA" id="ARBA00022603"/>
    </source>
</evidence>
<gene>
    <name evidence="6" type="ORF">ACFQ2N_12370</name>
</gene>
<accession>A0ABW3M0R1</accession>
<dbReference type="SUPFAM" id="SSF52540">
    <property type="entry name" value="P-loop containing nucleoside triphosphate hydrolases"/>
    <property type="match status" value="1"/>
</dbReference>
<feature type="domain" description="Strawberry notch AAA" evidence="5">
    <location>
        <begin position="598"/>
        <end position="852"/>
    </location>
</feature>
<dbReference type="InterPro" id="IPR026741">
    <property type="entry name" value="SNO"/>
</dbReference>
<dbReference type="PROSITE" id="PS00092">
    <property type="entry name" value="N6_MTASE"/>
    <property type="match status" value="1"/>
</dbReference>
<organism evidence="6 7">
    <name type="scientific">Pseudoxanthomonas kaohsiungensis</name>
    <dbReference type="NCBI Taxonomy" id="283923"/>
    <lineage>
        <taxon>Bacteria</taxon>
        <taxon>Pseudomonadati</taxon>
        <taxon>Pseudomonadota</taxon>
        <taxon>Gammaproteobacteria</taxon>
        <taxon>Lysobacterales</taxon>
        <taxon>Lysobacteraceae</taxon>
        <taxon>Pseudoxanthomonas</taxon>
    </lineage>
</organism>
<dbReference type="EMBL" id="JBHTKN010000008">
    <property type="protein sequence ID" value="MFD1043139.1"/>
    <property type="molecule type" value="Genomic_DNA"/>
</dbReference>
<reference evidence="7" key="1">
    <citation type="journal article" date="2019" name="Int. J. Syst. Evol. Microbiol.">
        <title>The Global Catalogue of Microorganisms (GCM) 10K type strain sequencing project: providing services to taxonomists for standard genome sequencing and annotation.</title>
        <authorList>
            <consortium name="The Broad Institute Genomics Platform"/>
            <consortium name="The Broad Institute Genome Sequencing Center for Infectious Disease"/>
            <person name="Wu L."/>
            <person name="Ma J."/>
        </authorList>
    </citation>
    <scope>NUCLEOTIDE SEQUENCE [LARGE SCALE GENOMIC DNA]</scope>
    <source>
        <strain evidence="7">CCUG 55854</strain>
    </source>
</reference>
<evidence type="ECO:0000313" key="7">
    <source>
        <dbReference type="Proteomes" id="UP001597033"/>
    </source>
</evidence>
<dbReference type="Pfam" id="PF13872">
    <property type="entry name" value="AAA_34"/>
    <property type="match status" value="1"/>
</dbReference>
<evidence type="ECO:0000256" key="1">
    <source>
        <dbReference type="ARBA" id="ARBA00006992"/>
    </source>
</evidence>
<dbReference type="CDD" id="cd02440">
    <property type="entry name" value="AdoMet_MTases"/>
    <property type="match status" value="1"/>
</dbReference>
<keyword evidence="3" id="KW-0808">Transferase</keyword>
<dbReference type="SUPFAM" id="SSF53335">
    <property type="entry name" value="S-adenosyl-L-methionine-dependent methyltransferases"/>
    <property type="match status" value="1"/>
</dbReference>
<dbReference type="InterPro" id="IPR027417">
    <property type="entry name" value="P-loop_NTPase"/>
</dbReference>
<evidence type="ECO:0000256" key="3">
    <source>
        <dbReference type="ARBA" id="ARBA00022679"/>
    </source>
</evidence>
<dbReference type="Gene3D" id="3.40.50.150">
    <property type="entry name" value="Vaccinia Virus protein VP39"/>
    <property type="match status" value="1"/>
</dbReference>
<name>A0ABW3M0R1_9GAMM</name>
<proteinExistence type="inferred from homology"/>
<dbReference type="InterPro" id="IPR002052">
    <property type="entry name" value="DNA_methylase_N6_adenine_CS"/>
</dbReference>
<dbReference type="InterPro" id="IPR029063">
    <property type="entry name" value="SAM-dependent_MTases_sf"/>
</dbReference>
<dbReference type="PANTHER" id="PTHR12706">
    <property type="entry name" value="STRAWBERRY NOTCH-RELATED"/>
    <property type="match status" value="1"/>
</dbReference>
<comment type="caution">
    <text evidence="6">The sequence shown here is derived from an EMBL/GenBank/DDBJ whole genome shotgun (WGS) entry which is preliminary data.</text>
</comment>
<dbReference type="InterPro" id="IPR026937">
    <property type="entry name" value="SBNO_Helicase_C_dom"/>
</dbReference>
<evidence type="ECO:0000313" key="6">
    <source>
        <dbReference type="EMBL" id="MFD1043139.1"/>
    </source>
</evidence>
<evidence type="ECO:0000259" key="5">
    <source>
        <dbReference type="Pfam" id="PF13872"/>
    </source>
</evidence>
<evidence type="ECO:0000259" key="4">
    <source>
        <dbReference type="Pfam" id="PF13871"/>
    </source>
</evidence>
<keyword evidence="2" id="KW-0489">Methyltransferase</keyword>
<dbReference type="Proteomes" id="UP001597033">
    <property type="component" value="Unassembled WGS sequence"/>
</dbReference>